<dbReference type="AlphaFoldDB" id="A0A6J5YIX0"/>
<keyword evidence="1" id="KW-1133">Transmembrane helix</keyword>
<sequence>MWHPHKVATRSEVETHSIWFLLGLRSSLSMRVSFLFLIPGSLSPIFVDRANYGGSLLLWIQIVLIAHAIFTVVLLISQKLIHGSRQTESHPALTVVAFVVAQMCRGGFVGQYIVDLGLSDDPQWTFRFISGGIFILTISSVLAVSVSAFDQHGKIVFDLAKRLADLEDLRSTMDDRLAALNGQLRDYANEVISPRLEEIDELLISIKSVEDTSKAIFDLQRYVDDELRPLSHKIARDRSAVHLDNAKTVHANRFTIPRSMVLSESIRPFVSTGLFFITFAAAAQRTMIFQRSLLFQLATLVSLLAYFYIVRQALGTRILPTPIAVLVGLGIFALTGPYVLAVLTSLGIESPPHISVATILVGILFGSANVVYSLLTSERLQLSASLQLANREIEDAVSLLKQREWIARRRVSYAMHGTLQSSLNAAILRLGYSEVPTNSTIDEIRFDIAHALDRVKREQGSDYLFRAAKYEITHLWAGTIDINWNIDDQTMAVLDLNPTASECLAEVIREAVSNASRHGNATHIDIDISVNRLILTVRAVDNGKLIDHEAIPGLGHELLDDVCIQWSLVPEPNGGMNLTAKILLEVC</sequence>
<feature type="transmembrane region" description="Helical" evidence="1">
    <location>
        <begin position="93"/>
        <end position="114"/>
    </location>
</feature>
<accession>A0A6J5YIX0</accession>
<dbReference type="Gene3D" id="3.30.565.10">
    <property type="entry name" value="Histidine kinase-like ATPase, C-terminal domain"/>
    <property type="match status" value="1"/>
</dbReference>
<evidence type="ECO:0000256" key="1">
    <source>
        <dbReference type="SAM" id="Phobius"/>
    </source>
</evidence>
<dbReference type="SUPFAM" id="SSF55874">
    <property type="entry name" value="ATPase domain of HSP90 chaperone/DNA topoisomerase II/histidine kinase"/>
    <property type="match status" value="1"/>
</dbReference>
<organism evidence="2">
    <name type="scientific">freshwater metagenome</name>
    <dbReference type="NCBI Taxonomy" id="449393"/>
    <lineage>
        <taxon>unclassified sequences</taxon>
        <taxon>metagenomes</taxon>
        <taxon>ecological metagenomes</taxon>
    </lineage>
</organism>
<gene>
    <name evidence="2" type="ORF">UFOPK3770_00055</name>
</gene>
<dbReference type="InterPro" id="IPR036890">
    <property type="entry name" value="HATPase_C_sf"/>
</dbReference>
<proteinExistence type="predicted"/>
<feature type="transmembrane region" description="Helical" evidence="1">
    <location>
        <begin position="293"/>
        <end position="311"/>
    </location>
</feature>
<feature type="transmembrane region" description="Helical" evidence="1">
    <location>
        <begin position="354"/>
        <end position="375"/>
    </location>
</feature>
<protein>
    <submittedName>
        <fullName evidence="2">Unannotated protein</fullName>
    </submittedName>
</protein>
<feature type="transmembrane region" description="Helical" evidence="1">
    <location>
        <begin position="323"/>
        <end position="348"/>
    </location>
</feature>
<keyword evidence="1" id="KW-0472">Membrane</keyword>
<feature type="transmembrane region" description="Helical" evidence="1">
    <location>
        <begin position="59"/>
        <end position="81"/>
    </location>
</feature>
<keyword evidence="1" id="KW-0812">Transmembrane</keyword>
<reference evidence="2" key="1">
    <citation type="submission" date="2020-05" db="EMBL/GenBank/DDBJ databases">
        <authorList>
            <person name="Chiriac C."/>
            <person name="Salcher M."/>
            <person name="Ghai R."/>
            <person name="Kavagutti S V."/>
        </authorList>
    </citation>
    <scope>NUCLEOTIDE SEQUENCE</scope>
</reference>
<name>A0A6J5YIX0_9ZZZZ</name>
<feature type="transmembrane region" description="Helical" evidence="1">
    <location>
        <begin position="28"/>
        <end position="47"/>
    </location>
</feature>
<feature type="transmembrane region" description="Helical" evidence="1">
    <location>
        <begin position="126"/>
        <end position="149"/>
    </location>
</feature>
<dbReference type="EMBL" id="CAESAJ010000003">
    <property type="protein sequence ID" value="CAB4329716.1"/>
    <property type="molecule type" value="Genomic_DNA"/>
</dbReference>
<evidence type="ECO:0000313" key="2">
    <source>
        <dbReference type="EMBL" id="CAB4329716.1"/>
    </source>
</evidence>
<feature type="transmembrane region" description="Helical" evidence="1">
    <location>
        <begin position="268"/>
        <end position="287"/>
    </location>
</feature>